<keyword evidence="1" id="KW-0689">Ribosomal protein</keyword>
<dbReference type="Gene3D" id="1.10.287.10">
    <property type="entry name" value="S15/NS1, RNA-binding"/>
    <property type="match status" value="1"/>
</dbReference>
<feature type="compositionally biased region" description="Basic residues" evidence="3">
    <location>
        <begin position="18"/>
        <end position="27"/>
    </location>
</feature>
<dbReference type="HAMAP" id="MF_01343_B">
    <property type="entry name" value="Ribosomal_uS15_B"/>
    <property type="match status" value="1"/>
</dbReference>
<dbReference type="SMART" id="SM01387">
    <property type="entry name" value="Ribosomal_S15"/>
    <property type="match status" value="1"/>
</dbReference>
<dbReference type="InterPro" id="IPR000589">
    <property type="entry name" value="Ribosomal_uS15"/>
</dbReference>
<dbReference type="InterPro" id="IPR005290">
    <property type="entry name" value="Ribosomal_uS15_bac-type"/>
</dbReference>
<proteinExistence type="inferred from homology"/>
<dbReference type="GO" id="GO:0003735">
    <property type="term" value="F:structural constituent of ribosome"/>
    <property type="evidence" value="ECO:0007669"/>
    <property type="project" value="InterPro"/>
</dbReference>
<dbReference type="AlphaFoldDB" id="A0A382LDR9"/>
<dbReference type="GO" id="GO:0006412">
    <property type="term" value="P:translation"/>
    <property type="evidence" value="ECO:0007669"/>
    <property type="project" value="InterPro"/>
</dbReference>
<name>A0A382LDR9_9ZZZZ</name>
<dbReference type="PANTHER" id="PTHR23321:SF26">
    <property type="entry name" value="SMALL RIBOSOMAL SUBUNIT PROTEIN US15M"/>
    <property type="match status" value="1"/>
</dbReference>
<dbReference type="InterPro" id="IPR009068">
    <property type="entry name" value="uS15_NS1_RNA-bd_sf"/>
</dbReference>
<evidence type="ECO:0000256" key="3">
    <source>
        <dbReference type="SAM" id="MobiDB-lite"/>
    </source>
</evidence>
<dbReference type="CDD" id="cd00353">
    <property type="entry name" value="Ribosomal_S15p_S13e"/>
    <property type="match status" value="1"/>
</dbReference>
<evidence type="ECO:0000256" key="1">
    <source>
        <dbReference type="ARBA" id="ARBA00022980"/>
    </source>
</evidence>
<dbReference type="EMBL" id="UINC01086393">
    <property type="protein sequence ID" value="SVC34806.1"/>
    <property type="molecule type" value="Genomic_DNA"/>
</dbReference>
<sequence length="133" mass="15346">MEASSAIPELTPTPGRNGTKRRHRRQLVRGLAGARPAGREIYEPIMSEYVDKQNIIEENRAHEKDTGSGEVQIALLTARIAHLTEHLKTHRKDFHSRRGLLMMTARRRKLLDYLKRKNLEGYQALVQKLGLRR</sequence>
<dbReference type="Gene3D" id="6.10.250.3130">
    <property type="match status" value="1"/>
</dbReference>
<keyword evidence="2" id="KW-0687">Ribonucleoprotein</keyword>
<dbReference type="FunFam" id="1.10.287.10:FF:000002">
    <property type="entry name" value="30S ribosomal protein S15"/>
    <property type="match status" value="1"/>
</dbReference>
<evidence type="ECO:0008006" key="5">
    <source>
        <dbReference type="Google" id="ProtNLM"/>
    </source>
</evidence>
<reference evidence="4" key="1">
    <citation type="submission" date="2018-05" db="EMBL/GenBank/DDBJ databases">
        <authorList>
            <person name="Lanie J.A."/>
            <person name="Ng W.-L."/>
            <person name="Kazmierczak K.M."/>
            <person name="Andrzejewski T.M."/>
            <person name="Davidsen T.M."/>
            <person name="Wayne K.J."/>
            <person name="Tettelin H."/>
            <person name="Glass J.I."/>
            <person name="Rusch D."/>
            <person name="Podicherti R."/>
            <person name="Tsui H.-C.T."/>
            <person name="Winkler M.E."/>
        </authorList>
    </citation>
    <scope>NUCLEOTIDE SEQUENCE</scope>
</reference>
<feature type="region of interest" description="Disordered" evidence="3">
    <location>
        <begin position="1"/>
        <end position="32"/>
    </location>
</feature>
<dbReference type="NCBIfam" id="TIGR00952">
    <property type="entry name" value="S15_bact"/>
    <property type="match status" value="1"/>
</dbReference>
<gene>
    <name evidence="4" type="ORF">METZ01_LOCUS287660</name>
</gene>
<dbReference type="PANTHER" id="PTHR23321">
    <property type="entry name" value="RIBOSOMAL PROTEIN S15, BACTERIAL AND ORGANELLAR"/>
    <property type="match status" value="1"/>
</dbReference>
<dbReference type="SUPFAM" id="SSF47060">
    <property type="entry name" value="S15/NS1 RNA-binding domain"/>
    <property type="match status" value="1"/>
</dbReference>
<accession>A0A382LDR9</accession>
<evidence type="ECO:0000256" key="2">
    <source>
        <dbReference type="ARBA" id="ARBA00023274"/>
    </source>
</evidence>
<organism evidence="4">
    <name type="scientific">marine metagenome</name>
    <dbReference type="NCBI Taxonomy" id="408172"/>
    <lineage>
        <taxon>unclassified sequences</taxon>
        <taxon>metagenomes</taxon>
        <taxon>ecological metagenomes</taxon>
    </lineage>
</organism>
<dbReference type="GO" id="GO:0022627">
    <property type="term" value="C:cytosolic small ribosomal subunit"/>
    <property type="evidence" value="ECO:0007669"/>
    <property type="project" value="TreeGrafter"/>
</dbReference>
<protein>
    <recommendedName>
        <fullName evidence="5">30S ribosomal protein S15</fullName>
    </recommendedName>
</protein>
<dbReference type="Pfam" id="PF00312">
    <property type="entry name" value="Ribosomal_S15"/>
    <property type="match status" value="1"/>
</dbReference>
<dbReference type="PROSITE" id="PS00362">
    <property type="entry name" value="RIBOSOMAL_S15"/>
    <property type="match status" value="1"/>
</dbReference>
<evidence type="ECO:0000313" key="4">
    <source>
        <dbReference type="EMBL" id="SVC34806.1"/>
    </source>
</evidence>